<dbReference type="PeptideAtlas" id="Q9NAF5"/>
<dbReference type="InterPro" id="IPR008962">
    <property type="entry name" value="PapD-like_sf"/>
</dbReference>
<dbReference type="EMBL" id="BX284605">
    <property type="protein sequence ID" value="CAB55045.2"/>
    <property type="molecule type" value="Genomic_DNA"/>
</dbReference>
<dbReference type="Gene3D" id="2.60.40.10">
    <property type="entry name" value="Immunoglobulins"/>
    <property type="match status" value="1"/>
</dbReference>
<dbReference type="OrthoDB" id="5918453at2759"/>
<dbReference type="RefSeq" id="NP_506636.2">
    <property type="nucleotide sequence ID" value="NM_074235.3"/>
</dbReference>
<evidence type="ECO:0000256" key="2">
    <source>
        <dbReference type="ARBA" id="ARBA00022490"/>
    </source>
</evidence>
<keyword evidence="3 7" id="KW-0206">Cytoskeleton</keyword>
<gene>
    <name evidence="9" type="ORF">CELE_Y50E8A.2</name>
    <name evidence="9 11" type="ORF">Y50E8A.2</name>
</gene>
<dbReference type="CTD" id="190104"/>
<dbReference type="PaxDb" id="6239-Y50E8A.2"/>
<dbReference type="InterPro" id="IPR013783">
    <property type="entry name" value="Ig-like_fold"/>
</dbReference>
<dbReference type="PROSITE" id="PS50202">
    <property type="entry name" value="MSP"/>
    <property type="match status" value="1"/>
</dbReference>
<evidence type="ECO:0000256" key="3">
    <source>
        <dbReference type="ARBA" id="ARBA00023212"/>
    </source>
</evidence>
<dbReference type="Proteomes" id="UP000001940">
    <property type="component" value="Chromosome V"/>
</dbReference>
<accession>Q9NAF5</accession>
<dbReference type="FunCoup" id="Q9NAF5">
    <property type="interactions" value="3"/>
</dbReference>
<dbReference type="KEGG" id="cel:CELE_Y50E8A.2"/>
<dbReference type="GO" id="GO:0005856">
    <property type="term" value="C:cytoskeleton"/>
    <property type="evidence" value="ECO:0007669"/>
    <property type="project" value="UniProtKB-SubCell"/>
</dbReference>
<dbReference type="GeneID" id="190104"/>
<feature type="domain" description="MSP" evidence="8">
    <location>
        <begin position="1"/>
        <end position="114"/>
    </location>
</feature>
<dbReference type="GO" id="GO:0031143">
    <property type="term" value="C:pseudopodium"/>
    <property type="evidence" value="ECO:0007669"/>
    <property type="project" value="UniProtKB-SubCell"/>
</dbReference>
<evidence type="ECO:0000256" key="1">
    <source>
        <dbReference type="ARBA" id="ARBA00004245"/>
    </source>
</evidence>
<dbReference type="AlphaFoldDB" id="Q9NAF5"/>
<evidence type="ECO:0000256" key="7">
    <source>
        <dbReference type="RuleBase" id="RU003425"/>
    </source>
</evidence>
<keyword evidence="4" id="KW-0966">Cell projection</keyword>
<evidence type="ECO:0000256" key="5">
    <source>
        <dbReference type="ARBA" id="ARBA00037744"/>
    </source>
</evidence>
<organism evidence="9 10">
    <name type="scientific">Caenorhabditis elegans</name>
    <dbReference type="NCBI Taxonomy" id="6239"/>
    <lineage>
        <taxon>Eukaryota</taxon>
        <taxon>Metazoa</taxon>
        <taxon>Ecdysozoa</taxon>
        <taxon>Nematoda</taxon>
        <taxon>Chromadorea</taxon>
        <taxon>Rhabditida</taxon>
        <taxon>Rhabditina</taxon>
        <taxon>Rhabditomorpha</taxon>
        <taxon>Rhabditoidea</taxon>
        <taxon>Rhabditidae</taxon>
        <taxon>Peloderinae</taxon>
        <taxon>Caenorhabditis</taxon>
    </lineage>
</organism>
<dbReference type="HOGENOM" id="CLU_1866948_0_0_1"/>
<name>Q9NAF5_CAEEL</name>
<dbReference type="eggNOG" id="ENOG502RXF6">
    <property type="taxonomic scope" value="Eukaryota"/>
</dbReference>
<dbReference type="UCSC" id="Y50E8A.2">
    <property type="organism name" value="c. elegans"/>
</dbReference>
<dbReference type="SMR" id="Q9NAF5"/>
<evidence type="ECO:0000313" key="9">
    <source>
        <dbReference type="EMBL" id="CAB55045.2"/>
    </source>
</evidence>
<dbReference type="AGR" id="WB:WBGene00013047"/>
<dbReference type="Pfam" id="PF00635">
    <property type="entry name" value="Motile_Sperm"/>
    <property type="match status" value="1"/>
</dbReference>
<evidence type="ECO:0000313" key="11">
    <source>
        <dbReference type="WormBase" id="Y50E8A.2"/>
    </source>
</evidence>
<dbReference type="Bgee" id="WBGene00013047">
    <property type="expression patterns" value="Expressed in material anatomical entity and 2 other cell types or tissues"/>
</dbReference>
<dbReference type="WormBase" id="Y50E8A.2">
    <property type="protein sequence ID" value="CE43100"/>
    <property type="gene ID" value="WBGene00013047"/>
</dbReference>
<keyword evidence="10" id="KW-1185">Reference proteome</keyword>
<evidence type="ECO:0000313" key="10">
    <source>
        <dbReference type="Proteomes" id="UP000001940"/>
    </source>
</evidence>
<dbReference type="PhylomeDB" id="Q9NAF5"/>
<evidence type="ECO:0000259" key="8">
    <source>
        <dbReference type="PROSITE" id="PS50202"/>
    </source>
</evidence>
<comment type="subcellular location">
    <subcellularLocation>
        <location evidence="6">Cell projection</location>
        <location evidence="6">Pseudopodium</location>
    </subcellularLocation>
    <subcellularLocation>
        <location evidence="1">Cytoplasm</location>
        <location evidence="1">Cytoskeleton</location>
    </subcellularLocation>
</comment>
<dbReference type="InterPro" id="IPR051155">
    <property type="entry name" value="Nematode_MSP"/>
</dbReference>
<evidence type="ECO:0000256" key="4">
    <source>
        <dbReference type="ARBA" id="ARBA00023273"/>
    </source>
</evidence>
<dbReference type="PANTHER" id="PTHR22920">
    <property type="entry name" value="MAJOR SPERM PROTEIN"/>
    <property type="match status" value="1"/>
</dbReference>
<dbReference type="InterPro" id="IPR000535">
    <property type="entry name" value="MSP_dom"/>
</dbReference>
<evidence type="ECO:0000256" key="6">
    <source>
        <dbReference type="ARBA" id="ARBA00037818"/>
    </source>
</evidence>
<dbReference type="PANTHER" id="PTHR22920:SF7">
    <property type="entry name" value="MSP DOMAIN-CONTAINING PROTEIN-RELATED"/>
    <property type="match status" value="1"/>
</dbReference>
<reference evidence="9 10" key="1">
    <citation type="journal article" date="1998" name="Science">
        <title>Genome sequence of the nematode C. elegans: a platform for investigating biology.</title>
        <authorList>
            <consortium name="The C. elegans sequencing consortium"/>
            <person name="Sulson J.E."/>
            <person name="Waterston R."/>
        </authorList>
    </citation>
    <scope>NUCLEOTIDE SEQUENCE [LARGE SCALE GENOMIC DNA]</scope>
    <source>
        <strain evidence="9 10">Bristol N2</strain>
    </source>
</reference>
<keyword evidence="2" id="KW-0963">Cytoplasm</keyword>
<protein>
    <recommendedName>
        <fullName evidence="7">Major sperm protein</fullName>
    </recommendedName>
</protein>
<sequence length="137" mass="15630">MFLKFASFFSTSFQNSTKKPPWPNPSARRIGYGIKTTNMRRLGVDAPCGVLDPKETVLLDVSRDAFAFGQESTNNDRLTVEWTNNPDEAAKQFRREGCQGDGMIRRKNSQLSTTHLFNKSVYFPLVFFFLSNKNSFT</sequence>
<dbReference type="InParanoid" id="Q9NAF5"/>
<proteinExistence type="predicted"/>
<comment type="function">
    <text evidence="5 7">Central component in molecular interactions underlying sperm crawling. Forms an extensive filament system that extends from sperm villipoda, along the leading edge of the pseudopod.</text>
</comment>
<dbReference type="SUPFAM" id="SSF49354">
    <property type="entry name" value="PapD-like"/>
    <property type="match status" value="1"/>
</dbReference>